<comment type="caution">
    <text evidence="1">The sequence shown here is derived from an EMBL/GenBank/DDBJ whole genome shotgun (WGS) entry which is preliminary data.</text>
</comment>
<gene>
    <name evidence="1" type="ORF">Amon02_000180500</name>
</gene>
<keyword evidence="2" id="KW-1185">Reference proteome</keyword>
<name>A0ACB5SVN8_AMBMO</name>
<evidence type="ECO:0000313" key="2">
    <source>
        <dbReference type="Proteomes" id="UP001165064"/>
    </source>
</evidence>
<sequence length="450" mass="53018">MAAIAFNKRFTRLAVGIAFLIGVFLFSVRTLVEEHTVKHYSDKIQSYTNDMLTSSRSTIKQAFTPMTVDEIMVKLKFQKGIYAPGTTKDQIVSDEMSFHEQVLKKKIDEPKGMILRHKEFNDDTYKLANATLLSLVRNKELDGILHAITQIEKNWNQRYHYPMTFINEEEFTEEFKSKVAAAWSGPVYFELIPPEIWNKPSNINPAKEKKGIERLTSMGVQYAGMDSYHNMCRFNSGWFYRLEGLKKFKYYWRVEPDVDFFCRVDYDLFRFMEDNELTYGFTISLYDSPWTIETLWPTTLKFISENPQYVHPNGAFKWLTENQQNPENTKNAQGYSTCHFWSNFEIGDMDFYRGEAYSKWFDSLEDAGGFYYERWGDAPVHSVGLGLFEDKSKIWWFRDIGYHHSPYVNSPNSDKCDDKPGYFAPEDVYDQNCLPNWIKFEMTVEQLERY</sequence>
<dbReference type="EMBL" id="BSXS01000954">
    <property type="protein sequence ID" value="GME74549.1"/>
    <property type="molecule type" value="Genomic_DNA"/>
</dbReference>
<evidence type="ECO:0000313" key="1">
    <source>
        <dbReference type="EMBL" id="GME74549.1"/>
    </source>
</evidence>
<proteinExistence type="predicted"/>
<dbReference type="Proteomes" id="UP001165064">
    <property type="component" value="Unassembled WGS sequence"/>
</dbReference>
<accession>A0ACB5SVN8</accession>
<organism evidence="1 2">
    <name type="scientific">Ambrosiozyma monospora</name>
    <name type="common">Yeast</name>
    <name type="synonym">Endomycopsis monosporus</name>
    <dbReference type="NCBI Taxonomy" id="43982"/>
    <lineage>
        <taxon>Eukaryota</taxon>
        <taxon>Fungi</taxon>
        <taxon>Dikarya</taxon>
        <taxon>Ascomycota</taxon>
        <taxon>Saccharomycotina</taxon>
        <taxon>Pichiomycetes</taxon>
        <taxon>Pichiales</taxon>
        <taxon>Pichiaceae</taxon>
        <taxon>Ambrosiozyma</taxon>
    </lineage>
</organism>
<protein>
    <submittedName>
        <fullName evidence="1">Unnamed protein product</fullName>
    </submittedName>
</protein>
<reference evidence="1" key="1">
    <citation type="submission" date="2023-04" db="EMBL/GenBank/DDBJ databases">
        <title>Ambrosiozyma monospora NBRC 10751.</title>
        <authorList>
            <person name="Ichikawa N."/>
            <person name="Sato H."/>
            <person name="Tonouchi N."/>
        </authorList>
    </citation>
    <scope>NUCLEOTIDE SEQUENCE</scope>
    <source>
        <strain evidence="1">NBRC 10751</strain>
    </source>
</reference>